<name>A0A1D9NY34_9FIRM</name>
<dbReference type="PANTHER" id="PTHR24104:SF25">
    <property type="entry name" value="PROTEIN LIN-41"/>
    <property type="match status" value="1"/>
</dbReference>
<dbReference type="InterPro" id="IPR001258">
    <property type="entry name" value="NHL_repeat"/>
</dbReference>
<dbReference type="Gene3D" id="1.25.40.10">
    <property type="entry name" value="Tetratricopeptide repeat domain"/>
    <property type="match status" value="1"/>
</dbReference>
<dbReference type="EMBL" id="CP017831">
    <property type="protein sequence ID" value="AOZ95209.1"/>
    <property type="molecule type" value="Genomic_DNA"/>
</dbReference>
<dbReference type="InterPro" id="IPR011042">
    <property type="entry name" value="6-blade_b-propeller_TolB-like"/>
</dbReference>
<accession>A0A1D9NY34</accession>
<keyword evidence="6" id="KW-1185">Reference proteome</keyword>
<reference evidence="6" key="1">
    <citation type="submission" date="2016-10" db="EMBL/GenBank/DDBJ databases">
        <title>The complete genome sequence of the rumen bacterium Butyrivibrio hungatei MB2003.</title>
        <authorList>
            <person name="Palevich N."/>
            <person name="Kelly W.J."/>
            <person name="Leahy S.C."/>
            <person name="Altermann E."/>
            <person name="Rakonjac J."/>
            <person name="Attwood G.T."/>
        </authorList>
    </citation>
    <scope>NUCLEOTIDE SEQUENCE [LARGE SCALE GENOMIC DNA]</scope>
    <source>
        <strain evidence="6">MB2003</strain>
    </source>
</reference>
<dbReference type="GO" id="GO:0008270">
    <property type="term" value="F:zinc ion binding"/>
    <property type="evidence" value="ECO:0007669"/>
    <property type="project" value="UniProtKB-KW"/>
</dbReference>
<keyword evidence="1" id="KW-0677">Repeat</keyword>
<keyword evidence="4" id="KW-0732">Signal</keyword>
<dbReference type="KEGG" id="bhu:bhn_I0173"/>
<dbReference type="PROSITE" id="PS51125">
    <property type="entry name" value="NHL"/>
    <property type="match status" value="1"/>
</dbReference>
<dbReference type="Pfam" id="PF01436">
    <property type="entry name" value="NHL"/>
    <property type="match status" value="1"/>
</dbReference>
<dbReference type="InterPro" id="IPR011990">
    <property type="entry name" value="TPR-like_helical_dom_sf"/>
</dbReference>
<dbReference type="OrthoDB" id="9799230at2"/>
<dbReference type="RefSeq" id="WP_071175020.1">
    <property type="nucleotide sequence ID" value="NZ_CP017831.1"/>
</dbReference>
<keyword evidence="3" id="KW-0472">Membrane</keyword>
<dbReference type="PANTHER" id="PTHR24104">
    <property type="entry name" value="E3 UBIQUITIN-PROTEIN LIGASE NHLRC1-RELATED"/>
    <property type="match status" value="1"/>
</dbReference>
<dbReference type="InterPro" id="IPR050952">
    <property type="entry name" value="TRIM-NHL_E3_ligases"/>
</dbReference>
<evidence type="ECO:0000256" key="3">
    <source>
        <dbReference type="SAM" id="Phobius"/>
    </source>
</evidence>
<evidence type="ECO:0000313" key="5">
    <source>
        <dbReference type="EMBL" id="AOZ95209.1"/>
    </source>
</evidence>
<proteinExistence type="predicted"/>
<protein>
    <submittedName>
        <fullName evidence="5">NHL repeat-containing protein</fullName>
    </submittedName>
</protein>
<evidence type="ECO:0000256" key="1">
    <source>
        <dbReference type="ARBA" id="ARBA00022737"/>
    </source>
</evidence>
<gene>
    <name evidence="5" type="ORF">bhn_I0173</name>
</gene>
<dbReference type="Proteomes" id="UP000179284">
    <property type="component" value="Chromosome I"/>
</dbReference>
<feature type="signal peptide" evidence="4">
    <location>
        <begin position="1"/>
        <end position="29"/>
    </location>
</feature>
<feature type="chain" id="PRO_5009444010" evidence="4">
    <location>
        <begin position="30"/>
        <end position="508"/>
    </location>
</feature>
<feature type="repeat" description="NHL" evidence="2">
    <location>
        <begin position="112"/>
        <end position="153"/>
    </location>
</feature>
<evidence type="ECO:0000256" key="4">
    <source>
        <dbReference type="SAM" id="SignalP"/>
    </source>
</evidence>
<evidence type="ECO:0000313" key="6">
    <source>
        <dbReference type="Proteomes" id="UP000179284"/>
    </source>
</evidence>
<dbReference type="SUPFAM" id="SSF101898">
    <property type="entry name" value="NHL repeat"/>
    <property type="match status" value="1"/>
</dbReference>
<organism evidence="5 6">
    <name type="scientific">Butyrivibrio hungatei</name>
    <dbReference type="NCBI Taxonomy" id="185008"/>
    <lineage>
        <taxon>Bacteria</taxon>
        <taxon>Bacillati</taxon>
        <taxon>Bacillota</taxon>
        <taxon>Clostridia</taxon>
        <taxon>Lachnospirales</taxon>
        <taxon>Lachnospiraceae</taxon>
        <taxon>Butyrivibrio</taxon>
    </lineage>
</organism>
<dbReference type="AlphaFoldDB" id="A0A1D9NY34"/>
<evidence type="ECO:0000256" key="2">
    <source>
        <dbReference type="PROSITE-ProRule" id="PRU00504"/>
    </source>
</evidence>
<dbReference type="CDD" id="cd05819">
    <property type="entry name" value="NHL"/>
    <property type="match status" value="1"/>
</dbReference>
<dbReference type="Gene3D" id="2.120.10.30">
    <property type="entry name" value="TolB, C-terminal domain"/>
    <property type="match status" value="1"/>
</dbReference>
<sequence length="508" mass="57534">MHKKNFIIKTGIALIVAATVLLQPVTAQAKSDGEYGYTYNYDWWGDVQESPDLYTVCKVFTSSELGLDLKLKNPQGLFVYGTSIYVCDSGNNRIIELDRKSPEKLEVKRIIDSFSGGTGTNTLNNPTDVAVSEKGNIFIADQGNARVLKLDKDLNYIMEFTKPDDSTLDPALVFQPNKLAIDTAERVYCIAVGINKGLVKYENDGTFSGFVGATKVTFKFADYIWKKLASQEQRAKMESFVPTEYENIYMDYEGFIYATAAIRTNEDNKVDGDAVRKLNLLGSDILVRNGDWKIIGDLYFGSGGGYEGPSIFTDVTCMDNDIYVCLDRNRGRLFGYDDQGRMVFAFGGNGNMDGYFRRPSAIEHYGHELYVLDSLDCSITAFVPTEFGNTVYNAIEDFDKGNYEKSGEEWQKVMDQNGNYDLAYIGLGRALLRQERYKEAMNYFELKYDAENYSKAYKQYRKQWVEEHIGWIVLVVVLLFLIPLGRGRIKSIKHEIDTADIFITGKDR</sequence>
<keyword evidence="3" id="KW-1133">Transmembrane helix</keyword>
<dbReference type="SUPFAM" id="SSF48452">
    <property type="entry name" value="TPR-like"/>
    <property type="match status" value="1"/>
</dbReference>
<keyword evidence="3" id="KW-0812">Transmembrane</keyword>
<feature type="transmembrane region" description="Helical" evidence="3">
    <location>
        <begin position="468"/>
        <end position="485"/>
    </location>
</feature>